<reference evidence="2 3" key="1">
    <citation type="submission" date="2017-11" db="EMBL/GenBank/DDBJ databases">
        <title>De-novo sequencing of pomegranate (Punica granatum L.) genome.</title>
        <authorList>
            <person name="Akparov Z."/>
            <person name="Amiraslanov A."/>
            <person name="Hajiyeva S."/>
            <person name="Abbasov M."/>
            <person name="Kaur K."/>
            <person name="Hamwieh A."/>
            <person name="Solovyev V."/>
            <person name="Salamov A."/>
            <person name="Braich B."/>
            <person name="Kosarev P."/>
            <person name="Mahmoud A."/>
            <person name="Hajiyev E."/>
            <person name="Babayeva S."/>
            <person name="Izzatullayeva V."/>
            <person name="Mammadov A."/>
            <person name="Mammadov A."/>
            <person name="Sharifova S."/>
            <person name="Ojaghi J."/>
            <person name="Eynullazada K."/>
            <person name="Bayramov B."/>
            <person name="Abdulazimova A."/>
            <person name="Shahmuradov I."/>
        </authorList>
    </citation>
    <scope>NUCLEOTIDE SEQUENCE [LARGE SCALE GENOMIC DNA]</scope>
    <source>
        <strain evidence="3">cv. AG2017</strain>
        <tissue evidence="2">Leaf</tissue>
    </source>
</reference>
<dbReference type="AlphaFoldDB" id="A0A2I0L5E4"/>
<sequence>MASTCINNIGMSPDNFPAPSYPTYDWLSQTRLSFTPNDDYSMSSTTAFQRQPPSPPQQQARDTSLRIRIQSRPAGTSSSASKIRGSNASSSSDSSLNMPLLKDLDSDFVMIYPHLSLSSSPFGSQEHEEVF</sequence>
<dbReference type="Proteomes" id="UP000233551">
    <property type="component" value="Unassembled WGS sequence"/>
</dbReference>
<feature type="compositionally biased region" description="Polar residues" evidence="1">
    <location>
        <begin position="37"/>
        <end position="48"/>
    </location>
</feature>
<organism evidence="2 3">
    <name type="scientific">Punica granatum</name>
    <name type="common">Pomegranate</name>
    <dbReference type="NCBI Taxonomy" id="22663"/>
    <lineage>
        <taxon>Eukaryota</taxon>
        <taxon>Viridiplantae</taxon>
        <taxon>Streptophyta</taxon>
        <taxon>Embryophyta</taxon>
        <taxon>Tracheophyta</taxon>
        <taxon>Spermatophyta</taxon>
        <taxon>Magnoliopsida</taxon>
        <taxon>eudicotyledons</taxon>
        <taxon>Gunneridae</taxon>
        <taxon>Pentapetalae</taxon>
        <taxon>rosids</taxon>
        <taxon>malvids</taxon>
        <taxon>Myrtales</taxon>
        <taxon>Lythraceae</taxon>
        <taxon>Punica</taxon>
    </lineage>
</organism>
<evidence type="ECO:0000256" key="1">
    <source>
        <dbReference type="SAM" id="MobiDB-lite"/>
    </source>
</evidence>
<protein>
    <submittedName>
        <fullName evidence="2">Uncharacterized protein</fullName>
    </submittedName>
</protein>
<evidence type="ECO:0000313" key="3">
    <source>
        <dbReference type="Proteomes" id="UP000233551"/>
    </source>
</evidence>
<evidence type="ECO:0000313" key="2">
    <source>
        <dbReference type="EMBL" id="PKI75949.1"/>
    </source>
</evidence>
<comment type="caution">
    <text evidence="2">The sequence shown here is derived from an EMBL/GenBank/DDBJ whole genome shotgun (WGS) entry which is preliminary data.</text>
</comment>
<feature type="region of interest" description="Disordered" evidence="1">
    <location>
        <begin position="37"/>
        <end position="98"/>
    </location>
</feature>
<keyword evidence="3" id="KW-1185">Reference proteome</keyword>
<proteinExistence type="predicted"/>
<dbReference type="EMBL" id="PGOL01000136">
    <property type="protein sequence ID" value="PKI75949.1"/>
    <property type="molecule type" value="Genomic_DNA"/>
</dbReference>
<accession>A0A2I0L5E4</accession>
<gene>
    <name evidence="2" type="ORF">CRG98_003683</name>
</gene>
<name>A0A2I0L5E4_PUNGR</name>
<feature type="compositionally biased region" description="Low complexity" evidence="1">
    <location>
        <begin position="86"/>
        <end position="95"/>
    </location>
</feature>